<dbReference type="GO" id="GO:0016301">
    <property type="term" value="F:kinase activity"/>
    <property type="evidence" value="ECO:0007669"/>
    <property type="project" value="UniProtKB-KW"/>
</dbReference>
<dbReference type="SUPFAM" id="SSF53613">
    <property type="entry name" value="Ribokinase-like"/>
    <property type="match status" value="1"/>
</dbReference>
<evidence type="ECO:0000256" key="3">
    <source>
        <dbReference type="ARBA" id="ARBA00022741"/>
    </source>
</evidence>
<evidence type="ECO:0000256" key="4">
    <source>
        <dbReference type="ARBA" id="ARBA00022777"/>
    </source>
</evidence>
<organism evidence="7 8">
    <name type="scientific">Paremcibacter congregatus</name>
    <dbReference type="NCBI Taxonomy" id="2043170"/>
    <lineage>
        <taxon>Bacteria</taxon>
        <taxon>Pseudomonadati</taxon>
        <taxon>Pseudomonadota</taxon>
        <taxon>Alphaproteobacteria</taxon>
        <taxon>Emcibacterales</taxon>
        <taxon>Emcibacteraceae</taxon>
        <taxon>Paremcibacter</taxon>
    </lineage>
</organism>
<accession>A0A2G4YW56</accession>
<dbReference type="InterPro" id="IPR029056">
    <property type="entry name" value="Ribokinase-like"/>
</dbReference>
<evidence type="ECO:0000313" key="8">
    <source>
        <dbReference type="Proteomes" id="UP000229730"/>
    </source>
</evidence>
<proteinExistence type="inferred from homology"/>
<dbReference type="PANTHER" id="PTHR43085:SF1">
    <property type="entry name" value="PSEUDOURIDINE KINASE-RELATED"/>
    <property type="match status" value="1"/>
</dbReference>
<dbReference type="GO" id="GO:0005524">
    <property type="term" value="F:ATP binding"/>
    <property type="evidence" value="ECO:0007669"/>
    <property type="project" value="UniProtKB-KW"/>
</dbReference>
<comment type="caution">
    <text evidence="7">The sequence shown here is derived from an EMBL/GenBank/DDBJ whole genome shotgun (WGS) entry which is preliminary data.</text>
</comment>
<dbReference type="OrthoDB" id="9776822at2"/>
<gene>
    <name evidence="7" type="ORF">CRD36_01430</name>
</gene>
<keyword evidence="3" id="KW-0547">Nucleotide-binding</keyword>
<dbReference type="PROSITE" id="PS00584">
    <property type="entry name" value="PFKB_KINASES_2"/>
    <property type="match status" value="1"/>
</dbReference>
<evidence type="ECO:0000259" key="6">
    <source>
        <dbReference type="Pfam" id="PF00294"/>
    </source>
</evidence>
<keyword evidence="5" id="KW-0067">ATP-binding</keyword>
<feature type="domain" description="Carbohydrate kinase PfkB" evidence="6">
    <location>
        <begin position="3"/>
        <end position="309"/>
    </location>
</feature>
<keyword evidence="4 7" id="KW-0418">Kinase</keyword>
<dbReference type="EMBL" id="PDEM01000007">
    <property type="protein sequence ID" value="PHZ86571.1"/>
    <property type="molecule type" value="Genomic_DNA"/>
</dbReference>
<evidence type="ECO:0000256" key="1">
    <source>
        <dbReference type="ARBA" id="ARBA00010688"/>
    </source>
</evidence>
<reference evidence="7 8" key="1">
    <citation type="submission" date="2017-10" db="EMBL/GenBank/DDBJ databases">
        <title>Frigbacter circumglobatus gen. nov. sp. nov., isolated from sediment cultured in situ.</title>
        <authorList>
            <person name="Zhao Z."/>
        </authorList>
    </citation>
    <scope>NUCLEOTIDE SEQUENCE [LARGE SCALE GENOMIC DNA]</scope>
    <source>
        <strain evidence="7 8">ZYL</strain>
    </source>
</reference>
<dbReference type="InterPro" id="IPR050306">
    <property type="entry name" value="PfkB_Carbo_kinase"/>
</dbReference>
<dbReference type="InterPro" id="IPR002173">
    <property type="entry name" value="Carboh/pur_kinase_PfkB_CS"/>
</dbReference>
<dbReference type="InterPro" id="IPR011611">
    <property type="entry name" value="PfkB_dom"/>
</dbReference>
<dbReference type="CDD" id="cd01167">
    <property type="entry name" value="bac_FRK"/>
    <property type="match status" value="1"/>
</dbReference>
<keyword evidence="8" id="KW-1185">Reference proteome</keyword>
<name>A0A2G4YW56_9PROT</name>
<dbReference type="InParanoid" id="A0A2G4YW56"/>
<dbReference type="Proteomes" id="UP000229730">
    <property type="component" value="Unassembled WGS sequence"/>
</dbReference>
<evidence type="ECO:0000256" key="2">
    <source>
        <dbReference type="ARBA" id="ARBA00022679"/>
    </source>
</evidence>
<sequence>MRPVFCFGELLIDFLSISEHQSDGLTLKDYRQYPGGAPANAAVAVAKLGGKSYFAGQVGSGIFGDFLKQALERYGVDTRFLLQHPTAKTALAFVERAPDGDRRFSFYRHETADLLMTPEQVDNAWFSDPVIFHFCSNTLTTDAITTCTHYAVDQALRQNNLISFDVNLRHNLWPDGHADKDRVNSLVYKSHVVKFSRDELEYLASGDLESYIREALKTTCQLLLVTDGGNIMSYHTASYSGEISPPPVDPVDTTAGGDAFIGGFLHAISRTNDPFAAIVDRSKLPELLMFALCCGACTVTKAGAFPALPDLNEANSLFTRSFPDASST</sequence>
<dbReference type="Pfam" id="PF00294">
    <property type="entry name" value="PfkB"/>
    <property type="match status" value="1"/>
</dbReference>
<dbReference type="Gene3D" id="3.40.1190.20">
    <property type="match status" value="1"/>
</dbReference>
<dbReference type="PANTHER" id="PTHR43085">
    <property type="entry name" value="HEXOKINASE FAMILY MEMBER"/>
    <property type="match status" value="1"/>
</dbReference>
<protein>
    <submittedName>
        <fullName evidence="7">Carbohydrate kinase</fullName>
    </submittedName>
</protein>
<keyword evidence="2" id="KW-0808">Transferase</keyword>
<dbReference type="RefSeq" id="WP_099470947.1">
    <property type="nucleotide sequence ID" value="NZ_CP041025.1"/>
</dbReference>
<evidence type="ECO:0000256" key="5">
    <source>
        <dbReference type="ARBA" id="ARBA00022840"/>
    </source>
</evidence>
<evidence type="ECO:0000313" key="7">
    <source>
        <dbReference type="EMBL" id="PHZ86571.1"/>
    </source>
</evidence>
<dbReference type="AlphaFoldDB" id="A0A2G4YW56"/>
<comment type="similarity">
    <text evidence="1">Belongs to the carbohydrate kinase PfkB family.</text>
</comment>